<sequence length="164" mass="18660">MKTSWSLFACYGTSYIGGKKAFGENFGQVVASNKSPWLICGDRNEVVDVSEKQGGRGIWKRRLFLKEFMENVGGIDLGFNGERYTWTNGQTDQAAVKERLDRAIANKDWLEANPLAFVEYLNFEESNHCPFVIRSEGAKNKCNRTFGFFKAWTDQTSYKVVKKA</sequence>
<dbReference type="PANTHER" id="PTHR33710">
    <property type="entry name" value="BNAC02G09200D PROTEIN"/>
    <property type="match status" value="1"/>
</dbReference>
<dbReference type="Gene3D" id="3.60.10.10">
    <property type="entry name" value="Endonuclease/exonuclease/phosphatase"/>
    <property type="match status" value="1"/>
</dbReference>
<accession>A0ABM4ADR4</accession>
<evidence type="ECO:0000313" key="1">
    <source>
        <dbReference type="Proteomes" id="UP001652623"/>
    </source>
</evidence>
<dbReference type="RefSeq" id="XP_060674875.1">
    <property type="nucleotide sequence ID" value="XM_060818892.1"/>
</dbReference>
<keyword evidence="1" id="KW-1185">Reference proteome</keyword>
<reference evidence="2" key="1">
    <citation type="submission" date="2025-08" db="UniProtKB">
        <authorList>
            <consortium name="RefSeq"/>
        </authorList>
    </citation>
    <scope>IDENTIFICATION</scope>
    <source>
        <tissue evidence="2">Seedling</tissue>
    </source>
</reference>
<dbReference type="GeneID" id="132804484"/>
<name>A0ABM4ADR4_ZIZJJ</name>
<dbReference type="Proteomes" id="UP001652623">
    <property type="component" value="Chromosome 7"/>
</dbReference>
<organism evidence="1 2">
    <name type="scientific">Ziziphus jujuba</name>
    <name type="common">Chinese jujube</name>
    <name type="synonym">Ziziphus sativa</name>
    <dbReference type="NCBI Taxonomy" id="326968"/>
    <lineage>
        <taxon>Eukaryota</taxon>
        <taxon>Viridiplantae</taxon>
        <taxon>Streptophyta</taxon>
        <taxon>Embryophyta</taxon>
        <taxon>Tracheophyta</taxon>
        <taxon>Spermatophyta</taxon>
        <taxon>Magnoliopsida</taxon>
        <taxon>eudicotyledons</taxon>
        <taxon>Gunneridae</taxon>
        <taxon>Pentapetalae</taxon>
        <taxon>rosids</taxon>
        <taxon>fabids</taxon>
        <taxon>Rosales</taxon>
        <taxon>Rhamnaceae</taxon>
        <taxon>Paliureae</taxon>
        <taxon>Ziziphus</taxon>
    </lineage>
</organism>
<proteinExistence type="predicted"/>
<dbReference type="InterPro" id="IPR036691">
    <property type="entry name" value="Endo/exonu/phosph_ase_sf"/>
</dbReference>
<gene>
    <name evidence="2" type="primary">LOC132804484</name>
</gene>
<protein>
    <submittedName>
        <fullName evidence="2">Uncharacterized protein LOC132804484</fullName>
    </submittedName>
</protein>
<dbReference type="PANTHER" id="PTHR33710:SF71">
    <property type="entry name" value="ENDONUCLEASE_EXONUCLEASE_PHOSPHATASE DOMAIN-CONTAINING PROTEIN"/>
    <property type="match status" value="1"/>
</dbReference>
<evidence type="ECO:0000313" key="2">
    <source>
        <dbReference type="RefSeq" id="XP_060674875.1"/>
    </source>
</evidence>
<dbReference type="SUPFAM" id="SSF56219">
    <property type="entry name" value="DNase I-like"/>
    <property type="match status" value="1"/>
</dbReference>